<dbReference type="PaxDb" id="243159-AFE_1239"/>
<organism evidence="1 2">
    <name type="scientific">Acidithiobacillus ferrooxidans (strain ATCC 23270 / DSM 14882 / CIP 104768 / NCIMB 8455)</name>
    <name type="common">Ferrobacillus ferrooxidans (strain ATCC 23270)</name>
    <dbReference type="NCBI Taxonomy" id="243159"/>
    <lineage>
        <taxon>Bacteria</taxon>
        <taxon>Pseudomonadati</taxon>
        <taxon>Pseudomonadota</taxon>
        <taxon>Acidithiobacillia</taxon>
        <taxon>Acidithiobacillales</taxon>
        <taxon>Acidithiobacillaceae</taxon>
        <taxon>Acidithiobacillus</taxon>
    </lineage>
</organism>
<dbReference type="STRING" id="243159.AFE_1239"/>
<dbReference type="EMBL" id="CP001219">
    <property type="protein sequence ID" value="ACK78572.1"/>
    <property type="molecule type" value="Genomic_DNA"/>
</dbReference>
<evidence type="ECO:0000313" key="2">
    <source>
        <dbReference type="Proteomes" id="UP000001362"/>
    </source>
</evidence>
<proteinExistence type="predicted"/>
<protein>
    <submittedName>
        <fullName evidence="1">Uncharacterized protein</fullName>
    </submittedName>
</protein>
<dbReference type="KEGG" id="afr:AFE_1239"/>
<evidence type="ECO:0000313" key="1">
    <source>
        <dbReference type="EMBL" id="ACK78572.1"/>
    </source>
</evidence>
<keyword evidence="2" id="KW-1185">Reference proteome</keyword>
<dbReference type="AlphaFoldDB" id="B7J8S1"/>
<sequence length="66" mass="7225">MPAGQRAASCIRPAGGLSRYWRSLLDPKLRQLPESILPDQMEEIQAALRDALHLLSGKITNENIGG</sequence>
<reference evidence="1 2" key="1">
    <citation type="journal article" date="2008" name="BMC Genomics">
        <title>Acidithiobacillus ferrooxidans metabolism: from genome sequence to industrial applications.</title>
        <authorList>
            <person name="Valdes J."/>
            <person name="Pedroso I."/>
            <person name="Quatrini R."/>
            <person name="Dodson R.J."/>
            <person name="Tettelin H."/>
            <person name="Blake R.II."/>
            <person name="Eisen J.A."/>
            <person name="Holmes D.S."/>
        </authorList>
    </citation>
    <scope>NUCLEOTIDE SEQUENCE [LARGE SCALE GENOMIC DNA]</scope>
    <source>
        <strain evidence="2">ATCC 23270 / DSM 14882 / CIP 104768 / NCIMB 8455</strain>
    </source>
</reference>
<dbReference type="HOGENOM" id="CLU_2821250_0_0_6"/>
<name>B7J8S1_ACIF2</name>
<accession>B7J8S1</accession>
<gene>
    <name evidence="1" type="ordered locus">AFE_1239</name>
</gene>
<dbReference type="Proteomes" id="UP000001362">
    <property type="component" value="Chromosome"/>
</dbReference>